<evidence type="ECO:0000313" key="3">
    <source>
        <dbReference type="Proteomes" id="UP000217153"/>
    </source>
</evidence>
<reference evidence="3" key="1">
    <citation type="submission" date="2016-10" db="EMBL/GenBank/DDBJ databases">
        <title>High microdiversification within the ubiquitous acI lineage of Actinobacteria.</title>
        <authorList>
            <person name="Neuenschwander S.M."/>
            <person name="Salcher M."/>
            <person name="Ghai R."/>
            <person name="Pernthaler J."/>
        </authorList>
    </citation>
    <scope>NUCLEOTIDE SEQUENCE [LARGE SCALE GENOMIC DNA]</scope>
</reference>
<dbReference type="NCBIfam" id="TIGR01976">
    <property type="entry name" value="am_tr_V_VC1184"/>
    <property type="match status" value="1"/>
</dbReference>
<dbReference type="Gene3D" id="3.40.640.10">
    <property type="entry name" value="Type I PLP-dependent aspartate aminotransferase-like (Major domain)"/>
    <property type="match status" value="1"/>
</dbReference>
<gene>
    <name evidence="2" type="ORF">B1s21122_02155</name>
</gene>
<name>A0A249JXA9_9ACTN</name>
<sequence length="402" mass="43685">MSYQVERIRKDFPSLDTGLAYFDGPGGSQVPKVVGDAIAKAITQPSSNRGTTTESEQNAEDCVVGYRSAVADLLNCDPKGVVYGRSWTQLTYDFSRTLAKSWGAGDEIIVSQLDHDSNIRPWVQAAEAKGATVKWAKVNTQTSELDTSSVTDLLTPKTKFVAVTGASNTLGTKPDLAAIGKAVKANGSLFLVDGVHLTPHAVIDFKNMPADFYGFSSYKILGPHCASFVADPALLETLSNDKLLPSTMVVPERFEFGTLPYELMAGVSASIDYLTTLDDQVSGSRRERLVKSLNSLEEYEQSLFDYMVKALNNLPGITIYSKAKHHTPTAYFNFKGVDAADLYKFMATKKVNLPAHNFYALEVSRALGLGDTGAVRAGLAPYSTKDDVDRLISGLEEYLSKK</sequence>
<protein>
    <submittedName>
        <fullName evidence="2">Cysteine desulfurase-like protein</fullName>
    </submittedName>
</protein>
<dbReference type="PANTHER" id="PTHR43586">
    <property type="entry name" value="CYSTEINE DESULFURASE"/>
    <property type="match status" value="1"/>
</dbReference>
<dbReference type="OrthoDB" id="7592443at2"/>
<dbReference type="InterPro" id="IPR015424">
    <property type="entry name" value="PyrdxlP-dep_Trfase"/>
</dbReference>
<evidence type="ECO:0000259" key="1">
    <source>
        <dbReference type="Pfam" id="PF00266"/>
    </source>
</evidence>
<dbReference type="InterPro" id="IPR000192">
    <property type="entry name" value="Aminotrans_V_dom"/>
</dbReference>
<dbReference type="InterPro" id="IPR015422">
    <property type="entry name" value="PyrdxlP-dep_Trfase_small"/>
</dbReference>
<organism evidence="2 3">
    <name type="scientific">Candidatus Nanopelagicus limnae</name>
    <dbReference type="NCBI Taxonomy" id="1884634"/>
    <lineage>
        <taxon>Bacteria</taxon>
        <taxon>Bacillati</taxon>
        <taxon>Actinomycetota</taxon>
        <taxon>Actinomycetes</taxon>
        <taxon>Candidatus Nanopelagicales</taxon>
        <taxon>Candidatus Nanopelagicaceae</taxon>
        <taxon>Candidatus Nanopelagicus</taxon>
    </lineage>
</organism>
<feature type="domain" description="Aminotransferase class V" evidence="1">
    <location>
        <begin position="21"/>
        <end position="391"/>
    </location>
</feature>
<dbReference type="Proteomes" id="UP000217153">
    <property type="component" value="Chromosome"/>
</dbReference>
<dbReference type="KEGG" id="abam:B1s21122_02155"/>
<dbReference type="Gene3D" id="3.90.1150.10">
    <property type="entry name" value="Aspartate Aminotransferase, domain 1"/>
    <property type="match status" value="1"/>
</dbReference>
<proteinExistence type="predicted"/>
<dbReference type="SUPFAM" id="SSF53383">
    <property type="entry name" value="PLP-dependent transferases"/>
    <property type="match status" value="1"/>
</dbReference>
<dbReference type="EMBL" id="CP016768">
    <property type="protein sequence ID" value="ASY09155.1"/>
    <property type="molecule type" value="Genomic_DNA"/>
</dbReference>
<dbReference type="Pfam" id="PF00266">
    <property type="entry name" value="Aminotran_5"/>
    <property type="match status" value="1"/>
</dbReference>
<dbReference type="InterPro" id="IPR011340">
    <property type="entry name" value="Cys_dSase-rel"/>
</dbReference>
<accession>A0A249JXA9</accession>
<dbReference type="PANTHER" id="PTHR43586:SF21">
    <property type="entry name" value="PYRIDOXAL PHOSPHATE (PLP)-DEPENDENT ASPARTATE AMINOTRANSFERASE SUPERFAMILY"/>
    <property type="match status" value="1"/>
</dbReference>
<dbReference type="InterPro" id="IPR015421">
    <property type="entry name" value="PyrdxlP-dep_Trfase_major"/>
</dbReference>
<dbReference type="AlphaFoldDB" id="A0A249JXA9"/>
<evidence type="ECO:0000313" key="2">
    <source>
        <dbReference type="EMBL" id="ASY09155.1"/>
    </source>
</evidence>
<dbReference type="RefSeq" id="WP_095680459.1">
    <property type="nucleotide sequence ID" value="NZ_CP016768.2"/>
</dbReference>
<keyword evidence="3" id="KW-1185">Reference proteome</keyword>